<dbReference type="SUPFAM" id="SSF46785">
    <property type="entry name" value="Winged helix' DNA-binding domain"/>
    <property type="match status" value="1"/>
</dbReference>
<evidence type="ECO:0000313" key="6">
    <source>
        <dbReference type="EMBL" id="THH03687.1"/>
    </source>
</evidence>
<evidence type="ECO:0000256" key="3">
    <source>
        <dbReference type="ARBA" id="ARBA00093502"/>
    </source>
</evidence>
<dbReference type="GO" id="GO:0043161">
    <property type="term" value="P:proteasome-mediated ubiquitin-dependent protein catabolic process"/>
    <property type="evidence" value="ECO:0007669"/>
    <property type="project" value="TreeGrafter"/>
</dbReference>
<keyword evidence="7" id="KW-1185">Reference proteome</keyword>
<dbReference type="PANTHER" id="PTHR14145:SF1">
    <property type="entry name" value="26S PROTEASOME NON-ATPASE REGULATORY SUBUNIT 6"/>
    <property type="match status" value="1"/>
</dbReference>
<dbReference type="FunFam" id="1.25.40.570:FF:000005">
    <property type="entry name" value="26S proteasome regulatory subunit N7"/>
    <property type="match status" value="1"/>
</dbReference>
<dbReference type="SMART" id="SM00088">
    <property type="entry name" value="PINT"/>
    <property type="match status" value="1"/>
</dbReference>
<evidence type="ECO:0000259" key="5">
    <source>
        <dbReference type="PROSITE" id="PS50250"/>
    </source>
</evidence>
<dbReference type="AlphaFoldDB" id="A0A4S4KYC7"/>
<evidence type="ECO:0000256" key="1">
    <source>
        <dbReference type="ARBA" id="ARBA00022942"/>
    </source>
</evidence>
<dbReference type="Gene3D" id="1.25.40.570">
    <property type="match status" value="1"/>
</dbReference>
<keyword evidence="1" id="KW-0647">Proteasome</keyword>
<dbReference type="Pfam" id="PF21154">
    <property type="entry name" value="RPN7_PSMD6_C"/>
    <property type="match status" value="1"/>
</dbReference>
<dbReference type="GO" id="GO:0008541">
    <property type="term" value="C:proteasome regulatory particle, lid subcomplex"/>
    <property type="evidence" value="ECO:0007669"/>
    <property type="project" value="UniProtKB-ARBA"/>
</dbReference>
<evidence type="ECO:0000256" key="4">
    <source>
        <dbReference type="SAM" id="Coils"/>
    </source>
</evidence>
<dbReference type="PROSITE" id="PS50250">
    <property type="entry name" value="PCI"/>
    <property type="match status" value="1"/>
</dbReference>
<dbReference type="InterPro" id="IPR049549">
    <property type="entry name" value="RPN7_PSMD6_C"/>
</dbReference>
<comment type="function">
    <text evidence="2">Component of the 19S cap proteasome complex which acts as a regulatory subunit of the 26S proteasome, involved in the ATP-dependent degradation of ubiquitinated proteins.</text>
</comment>
<reference evidence="6 7" key="1">
    <citation type="submission" date="2019-02" db="EMBL/GenBank/DDBJ databases">
        <title>Genome sequencing of the rare red list fungi Phellinidium pouzarii.</title>
        <authorList>
            <person name="Buettner E."/>
            <person name="Kellner H."/>
        </authorList>
    </citation>
    <scope>NUCLEOTIDE SEQUENCE [LARGE SCALE GENOMIC DNA]</scope>
    <source>
        <strain evidence="6 7">DSM 108285</strain>
    </source>
</reference>
<keyword evidence="4" id="KW-0175">Coiled coil</keyword>
<dbReference type="Pfam" id="PF01399">
    <property type="entry name" value="PCI"/>
    <property type="match status" value="1"/>
</dbReference>
<comment type="subunit">
    <text evidence="3">The 26S proteasome is composed of a core protease, known as the 20S proteasome, capped at one or both ends by the 19S regulatory complex (RC). The RC is composed of at least 18 different subunits in two subcomplexes, the base and the lid, which form the portions proximal and distal to the 20S proteolytic core, respectively. Component of the lid subcomplex of the 19S RC.</text>
</comment>
<dbReference type="InterPro" id="IPR019585">
    <property type="entry name" value="Rpn7/CSN1"/>
</dbReference>
<dbReference type="OrthoDB" id="1452at2759"/>
<protein>
    <recommendedName>
        <fullName evidence="5">PCI domain-containing protein</fullName>
    </recommendedName>
</protein>
<accession>A0A4S4KYC7</accession>
<dbReference type="PANTHER" id="PTHR14145">
    <property type="entry name" value="26S PROTESOME SUBUNIT 6"/>
    <property type="match status" value="1"/>
</dbReference>
<feature type="coiled-coil region" evidence="4">
    <location>
        <begin position="83"/>
        <end position="117"/>
    </location>
</feature>
<dbReference type="Proteomes" id="UP000308199">
    <property type="component" value="Unassembled WGS sequence"/>
</dbReference>
<dbReference type="InterPro" id="IPR036390">
    <property type="entry name" value="WH_DNA-bd_sf"/>
</dbReference>
<organism evidence="6 7">
    <name type="scientific">Phellinidium pouzarii</name>
    <dbReference type="NCBI Taxonomy" id="167371"/>
    <lineage>
        <taxon>Eukaryota</taxon>
        <taxon>Fungi</taxon>
        <taxon>Dikarya</taxon>
        <taxon>Basidiomycota</taxon>
        <taxon>Agaricomycotina</taxon>
        <taxon>Agaricomycetes</taxon>
        <taxon>Hymenochaetales</taxon>
        <taxon>Hymenochaetaceae</taxon>
        <taxon>Phellinidium</taxon>
    </lineage>
</organism>
<dbReference type="InterPro" id="IPR045135">
    <property type="entry name" value="Rpn7_N"/>
</dbReference>
<evidence type="ECO:0000256" key="2">
    <source>
        <dbReference type="ARBA" id="ARBA00093435"/>
    </source>
</evidence>
<sequence>MSEEVVLPIPNLDLPQYHFNLTEPSLGHLHQDALKRLLEGIEKDQMTPYYRALISASQPPTSPTSPASPTVSRHFQIPLPEDKALIERMEAENEAELEKLDERLQEAEKTEGETEIADALRARATYLTRIGDKERSIAAQELAFEKSSGVGSKIDIVLALVRIGFFFGDHTIITKNLSRADELIEKGGDWDRRNRLKVYKGLHSLSVRQFKRACDLFVDALATFTATELLSYNDFVALAMMAGALTLKRPDLKKKIITAPEVIQVIHELPVLAELTKALYDCTYDKFFIALAKVEQTLLIPSRVLHPHARYYVREMRILAYAQLLESYRSLTLESLAIAFGVSVTFVDTELARFIALGRLNCTIDRVHGIVETNRPSAKNAQYETVIRQGDILLNSVQKLSKVLY</sequence>
<dbReference type="Pfam" id="PF10602">
    <property type="entry name" value="RPN7"/>
    <property type="match status" value="1"/>
</dbReference>
<evidence type="ECO:0000313" key="7">
    <source>
        <dbReference type="Proteomes" id="UP000308199"/>
    </source>
</evidence>
<dbReference type="EMBL" id="SGPK01000426">
    <property type="protein sequence ID" value="THH03687.1"/>
    <property type="molecule type" value="Genomic_DNA"/>
</dbReference>
<dbReference type="InterPro" id="IPR000717">
    <property type="entry name" value="PCI_dom"/>
</dbReference>
<proteinExistence type="predicted"/>
<gene>
    <name evidence="6" type="ORF">EW145_g6087</name>
</gene>
<feature type="domain" description="PCI" evidence="5">
    <location>
        <begin position="209"/>
        <end position="378"/>
    </location>
</feature>
<comment type="caution">
    <text evidence="6">The sequence shown here is derived from an EMBL/GenBank/DDBJ whole genome shotgun (WGS) entry which is preliminary data.</text>
</comment>
<name>A0A4S4KYC7_9AGAM</name>